<dbReference type="InterPro" id="IPR029058">
    <property type="entry name" value="AB_hydrolase_fold"/>
</dbReference>
<accession>A0ABY7U937</accession>
<dbReference type="EMBL" id="CP063189">
    <property type="protein sequence ID" value="WCZ33199.1"/>
    <property type="molecule type" value="Genomic_DNA"/>
</dbReference>
<dbReference type="Gene3D" id="3.40.50.1820">
    <property type="entry name" value="alpha/beta hydrolase"/>
    <property type="match status" value="1"/>
</dbReference>
<dbReference type="InterPro" id="IPR005152">
    <property type="entry name" value="Lipase_secreted"/>
</dbReference>
<reference evidence="1 2" key="1">
    <citation type="submission" date="2020-10" db="EMBL/GenBank/DDBJ databases">
        <title>Complete genome sequence of Corynebacterium massiliense DSM 45435, type strain of Corynebacterium massiliense.</title>
        <authorList>
            <person name="Busche T."/>
            <person name="Kalinowski J."/>
            <person name="Ruckert C."/>
        </authorList>
    </citation>
    <scope>NUCLEOTIDE SEQUENCE [LARGE SCALE GENOMIC DNA]</scope>
    <source>
        <strain evidence="1 2">DSM 45435</strain>
    </source>
</reference>
<sequence length="436" mass="45619">MQIFSSSKLWANQSRSRFRSRARRAVATAAALTTISTSAVYATAEEPAPAPAPAAPGSVVSVAEASHLGAIIDKNAAAKAHTFRYTSTLQDGTPTEVSGTIFEPTAEWDGPGEAPTIAFAPGTRGQGDQCAPSVADEQVLGVDAARGSLNVNYEYPFFQAAAANGVRVVVTDYIGLGTPGVHSYVNHIEEGHALIDAARAALDLSGAGDDAPVGFAGYSQGGGAAAAAAELAGEYAPELNVKGTFAGAPPANLIDVIAAADGSAIAAVLAYSLNGMVERGPNLQRIIDDNFNDLGKAFLADSRESCIGDSILKWGFMTTDKLTKTGETFTQLVEREPELQDALNAQLLGTRRLNAPIFVAISPEDDVIPTAQSRQLALDHCAQGSEVQFESVPSTKVLPHSGTNHMLGMVEYYPSGLFYLLDRFRDVPAPSNCGEF</sequence>
<dbReference type="Pfam" id="PF03583">
    <property type="entry name" value="LIP"/>
    <property type="match status" value="1"/>
</dbReference>
<dbReference type="PIRSF" id="PIRSF029171">
    <property type="entry name" value="Esterase_LipA"/>
    <property type="match status" value="1"/>
</dbReference>
<protein>
    <submittedName>
        <fullName evidence="1">Inactive lipase</fullName>
    </submittedName>
</protein>
<keyword evidence="2" id="KW-1185">Reference proteome</keyword>
<evidence type="ECO:0000313" key="1">
    <source>
        <dbReference type="EMBL" id="WCZ33199.1"/>
    </source>
</evidence>
<organism evidence="1 2">
    <name type="scientific">Corynebacterium massiliense DSM 45435</name>
    <dbReference type="NCBI Taxonomy" id="1121364"/>
    <lineage>
        <taxon>Bacteria</taxon>
        <taxon>Bacillati</taxon>
        <taxon>Actinomycetota</taxon>
        <taxon>Actinomycetes</taxon>
        <taxon>Mycobacteriales</taxon>
        <taxon>Corynebacteriaceae</taxon>
        <taxon>Corynebacterium</taxon>
    </lineage>
</organism>
<dbReference type="PANTHER" id="PTHR34853">
    <property type="match status" value="1"/>
</dbReference>
<dbReference type="RefSeq" id="WP_022863103.1">
    <property type="nucleotide sequence ID" value="NZ_ATVG01000006.1"/>
</dbReference>
<dbReference type="SUPFAM" id="SSF53474">
    <property type="entry name" value="alpha/beta-Hydrolases"/>
    <property type="match status" value="1"/>
</dbReference>
<dbReference type="Proteomes" id="UP001220064">
    <property type="component" value="Chromosome"/>
</dbReference>
<proteinExistence type="predicted"/>
<dbReference type="PANTHER" id="PTHR34853:SF1">
    <property type="entry name" value="LIPASE 5"/>
    <property type="match status" value="1"/>
</dbReference>
<name>A0ABY7U937_9CORY</name>
<gene>
    <name evidence="1" type="ORF">CMASS_08930</name>
</gene>
<dbReference type="Gene3D" id="1.10.260.130">
    <property type="match status" value="1"/>
</dbReference>
<evidence type="ECO:0000313" key="2">
    <source>
        <dbReference type="Proteomes" id="UP001220064"/>
    </source>
</evidence>